<feature type="domain" description="ELMO" evidence="2">
    <location>
        <begin position="531"/>
        <end position="791"/>
    </location>
</feature>
<dbReference type="Pfam" id="PF04727">
    <property type="entry name" value="ELMO_CED12"/>
    <property type="match status" value="2"/>
</dbReference>
<feature type="region of interest" description="Disordered" evidence="1">
    <location>
        <begin position="437"/>
        <end position="456"/>
    </location>
</feature>
<dbReference type="PANTHER" id="PTHR12771">
    <property type="entry name" value="ENGULFMENT AND CELL MOTILITY"/>
    <property type="match status" value="1"/>
</dbReference>
<reference evidence="3" key="1">
    <citation type="submission" date="2024-06" db="EMBL/GenBank/DDBJ databases">
        <authorList>
            <person name="Liu X."/>
            <person name="Lenzi L."/>
            <person name="Haldenby T S."/>
            <person name="Uol C."/>
        </authorList>
    </citation>
    <scope>NUCLEOTIDE SEQUENCE</scope>
</reference>
<dbReference type="PROSITE" id="PS51335">
    <property type="entry name" value="ELMO"/>
    <property type="match status" value="1"/>
</dbReference>
<evidence type="ECO:0000313" key="4">
    <source>
        <dbReference type="Proteomes" id="UP001497525"/>
    </source>
</evidence>
<gene>
    <name evidence="3" type="ORF">CDAUBV1_LOCUS7315</name>
</gene>
<feature type="compositionally biased region" description="Low complexity" evidence="1">
    <location>
        <begin position="476"/>
        <end position="488"/>
    </location>
</feature>
<dbReference type="AlphaFoldDB" id="A0AAV2TCT9"/>
<protein>
    <recommendedName>
        <fullName evidence="2">ELMO domain-containing protein</fullName>
    </recommendedName>
</protein>
<dbReference type="Proteomes" id="UP001497525">
    <property type="component" value="Unassembled WGS sequence"/>
</dbReference>
<feature type="compositionally biased region" description="Polar residues" evidence="1">
    <location>
        <begin position="441"/>
        <end position="454"/>
    </location>
</feature>
<evidence type="ECO:0000259" key="2">
    <source>
        <dbReference type="PROSITE" id="PS51335"/>
    </source>
</evidence>
<dbReference type="EMBL" id="CAXLJL010000179">
    <property type="protein sequence ID" value="CAL5134087.1"/>
    <property type="molecule type" value="Genomic_DNA"/>
</dbReference>
<dbReference type="Gene3D" id="6.10.10.90">
    <property type="match status" value="1"/>
</dbReference>
<evidence type="ECO:0000256" key="1">
    <source>
        <dbReference type="SAM" id="MobiDB-lite"/>
    </source>
</evidence>
<evidence type="ECO:0000313" key="3">
    <source>
        <dbReference type="EMBL" id="CAL5134087.1"/>
    </source>
</evidence>
<sequence length="1030" mass="116092">MKNCLKFGVICNQNTTLVTVDSSASLSEIIEYTGKHFSIPPEDLQNYCFLLYDKAGKAETYLSDENRALLDKDVVHLVQIPSLAAQSAILRIESELKVTTWDESKCRNLQFYLAELANLLPCAQFACEFIKDSGHEVVFHLVEVFHQFPDSHQSTIQNQSNPFVPDASVWTTLMACLAELSKYSINGSDEQDEGDEEATDYSMTLSTDGFFNTEDGRLSRPIFGATSNELFSWHLASEKFLSALIQRSWGETDLEAMRNELKVLYNILSNCPSRSETVISQTGAEFIFDLLKKAHGLSFTHRPSPIHAYGGCSLGPPCACNTPPVSPVATGESPGVTDTVAAYGTHSSDLGSPVEWWTDPLRNEVLILLLDFMYLILYRARRAGKLSTVLSRYLNCTTLRQIFSYFPQLRSHNFRDNSTTNSHYLGGMDIKKGGTLKRQSEYSNPNSSDSQTSVGRRESGGVFISLEHATHSPNTPLSGSSSRRSLSPSNVLVKLDPKELEILLALYRIQRIQLAFLADEMSTPLDRDSPSEIEKMQRLCSLAFPNVHTSLTEEQIQNAYGQLGFDVPDDPFANFEASPGRLGFRCLCAFSKKCENLMKEMLSYGRAYHRSPLAFNSFFTSYFPSSSPSKCGAKLRPSRSSVTSREAGADEPFTPLIEVTDRRSHHRRVRRRTLDSVNFASSLDDDESDQCNPLFPLASAAKALTQMLCELLGVDGTLEPLNSRGSRSHDPFVPPIYPMLFQPRTMEFSPFEELFISVFSVLFYSWTQFNAAPDDLNRVLRIVREQVIQALSRNPLSPDEFEQNLTKCTPQTVRAVWKERDDINRDRMQQSHPALTELNKDLTLAHELHVREQRMNMLAKFAPLDYTPPKLKGTQKLQVVLSPDRKSLIVRDQQQCTQAIWHLVCISRVSSGVEEKVKKNPERTIVLHVKVCDTSDQGEDWNSGSQQQSGKWRTIQPQLVARSILEYNYWLDGLFILLKNSNPSKQFVQDVQRLVDLDMKIRLASLDLTKLPRRPAPIPPDPPELDFEDS</sequence>
<comment type="caution">
    <text evidence="3">The sequence shown here is derived from an EMBL/GenBank/DDBJ whole genome shotgun (WGS) entry which is preliminary data.</text>
</comment>
<dbReference type="GO" id="GO:0048870">
    <property type="term" value="P:cell motility"/>
    <property type="evidence" value="ECO:0007669"/>
    <property type="project" value="TreeGrafter"/>
</dbReference>
<proteinExistence type="predicted"/>
<dbReference type="InterPro" id="IPR006816">
    <property type="entry name" value="ELMO_dom"/>
</dbReference>
<feature type="region of interest" description="Disordered" evidence="1">
    <location>
        <begin position="469"/>
        <end position="488"/>
    </location>
</feature>
<name>A0AAV2TCT9_CALDB</name>
<dbReference type="GO" id="GO:0005886">
    <property type="term" value="C:plasma membrane"/>
    <property type="evidence" value="ECO:0007669"/>
    <property type="project" value="TreeGrafter"/>
</dbReference>
<dbReference type="GO" id="GO:0007015">
    <property type="term" value="P:actin filament organization"/>
    <property type="evidence" value="ECO:0007669"/>
    <property type="project" value="TreeGrafter"/>
</dbReference>
<accession>A0AAV2TCT9</accession>
<dbReference type="PANTHER" id="PTHR12771:SF56">
    <property type="entry name" value="CED-12"/>
    <property type="match status" value="1"/>
</dbReference>
<dbReference type="InterPro" id="IPR050868">
    <property type="entry name" value="ELMO_domain-containing"/>
</dbReference>
<organism evidence="3 4">
    <name type="scientific">Calicophoron daubneyi</name>
    <name type="common">Rumen fluke</name>
    <name type="synonym">Paramphistomum daubneyi</name>
    <dbReference type="NCBI Taxonomy" id="300641"/>
    <lineage>
        <taxon>Eukaryota</taxon>
        <taxon>Metazoa</taxon>
        <taxon>Spiralia</taxon>
        <taxon>Lophotrochozoa</taxon>
        <taxon>Platyhelminthes</taxon>
        <taxon>Trematoda</taxon>
        <taxon>Digenea</taxon>
        <taxon>Plagiorchiida</taxon>
        <taxon>Pronocephalata</taxon>
        <taxon>Paramphistomoidea</taxon>
        <taxon>Paramphistomidae</taxon>
        <taxon>Calicophoron</taxon>
    </lineage>
</organism>